<protein>
    <submittedName>
        <fullName evidence="1">Uncharacterized protein</fullName>
    </submittedName>
</protein>
<evidence type="ECO:0000313" key="2">
    <source>
        <dbReference type="Proteomes" id="UP000244128"/>
    </source>
</evidence>
<dbReference type="Proteomes" id="UP000244128">
    <property type="component" value="Unassembled WGS sequence"/>
</dbReference>
<name>A0A2T5HYJ1_9PROT</name>
<evidence type="ECO:0000313" key="1">
    <source>
        <dbReference type="EMBL" id="PTQ76548.1"/>
    </source>
</evidence>
<comment type="caution">
    <text evidence="1">The sequence shown here is derived from an EMBL/GenBank/DDBJ whole genome shotgun (WGS) entry which is preliminary data.</text>
</comment>
<organism evidence="1 2">
    <name type="scientific">Nitrosomonas oligotropha</name>
    <dbReference type="NCBI Taxonomy" id="42354"/>
    <lineage>
        <taxon>Bacteria</taxon>
        <taxon>Pseudomonadati</taxon>
        <taxon>Pseudomonadota</taxon>
        <taxon>Betaproteobacteria</taxon>
        <taxon>Nitrosomonadales</taxon>
        <taxon>Nitrosomonadaceae</taxon>
        <taxon>Nitrosomonas</taxon>
    </lineage>
</organism>
<sequence>MSSLLLIGSVWNKIFLMHLIHHEKQRESAILGHPIRVFSWLQLPVLLLGWLRFLLALNASDEMGEPWMDATGNIWRHPIEN</sequence>
<accession>A0A2T5HYJ1</accession>
<gene>
    <name evidence="1" type="ORF">C8R26_11652</name>
</gene>
<reference evidence="1 2" key="1">
    <citation type="submission" date="2018-04" db="EMBL/GenBank/DDBJ databases">
        <title>Active sludge and wastewater microbial communities from Klosterneuburg, Austria.</title>
        <authorList>
            <person name="Wagner M."/>
        </authorList>
    </citation>
    <scope>NUCLEOTIDE SEQUENCE [LARGE SCALE GENOMIC DNA]</scope>
    <source>
        <strain evidence="1 2">Nm49</strain>
    </source>
</reference>
<dbReference type="EMBL" id="QAOI01000016">
    <property type="protein sequence ID" value="PTQ76548.1"/>
    <property type="molecule type" value="Genomic_DNA"/>
</dbReference>
<dbReference type="AlphaFoldDB" id="A0A2T5HYJ1"/>
<proteinExistence type="predicted"/>